<sequence length="158" mass="17898">MVTLQLQQLQVPTKDLDLPPTYFEVVRENDLDPPPPYYSSVITPPKSSKQIEADPTTSRLHPALGPNSGRSSSEIPTISQQVPIIPIPIAAIHASNRHHNQQSRSRRHATRHVIPMYHQPSRTHSTTKLCVLIFLLVVMIPVLIWFSTVWFNFKLLPS</sequence>
<feature type="transmembrane region" description="Helical" evidence="2">
    <location>
        <begin position="129"/>
        <end position="153"/>
    </location>
</feature>
<evidence type="ECO:0000256" key="1">
    <source>
        <dbReference type="SAM" id="MobiDB-lite"/>
    </source>
</evidence>
<protein>
    <submittedName>
        <fullName evidence="3">Uncharacterized protein</fullName>
    </submittedName>
</protein>
<accession>A0A8J2KR26</accession>
<organism evidence="3 4">
    <name type="scientific">Allacma fusca</name>
    <dbReference type="NCBI Taxonomy" id="39272"/>
    <lineage>
        <taxon>Eukaryota</taxon>
        <taxon>Metazoa</taxon>
        <taxon>Ecdysozoa</taxon>
        <taxon>Arthropoda</taxon>
        <taxon>Hexapoda</taxon>
        <taxon>Collembola</taxon>
        <taxon>Symphypleona</taxon>
        <taxon>Sminthuridae</taxon>
        <taxon>Allacma</taxon>
    </lineage>
</organism>
<evidence type="ECO:0000256" key="2">
    <source>
        <dbReference type="SAM" id="Phobius"/>
    </source>
</evidence>
<proteinExistence type="predicted"/>
<dbReference type="EMBL" id="CAJVCH010413561">
    <property type="protein sequence ID" value="CAG7818181.1"/>
    <property type="molecule type" value="Genomic_DNA"/>
</dbReference>
<gene>
    <name evidence="3" type="ORF">AFUS01_LOCUS28703</name>
</gene>
<keyword evidence="2" id="KW-0812">Transmembrane</keyword>
<dbReference type="Proteomes" id="UP000708208">
    <property type="component" value="Unassembled WGS sequence"/>
</dbReference>
<keyword evidence="2" id="KW-1133">Transmembrane helix</keyword>
<evidence type="ECO:0000313" key="3">
    <source>
        <dbReference type="EMBL" id="CAG7818181.1"/>
    </source>
</evidence>
<reference evidence="3" key="1">
    <citation type="submission" date="2021-06" db="EMBL/GenBank/DDBJ databases">
        <authorList>
            <person name="Hodson N. C."/>
            <person name="Mongue J. A."/>
            <person name="Jaron S. K."/>
        </authorList>
    </citation>
    <scope>NUCLEOTIDE SEQUENCE</scope>
</reference>
<comment type="caution">
    <text evidence="3">The sequence shown here is derived from an EMBL/GenBank/DDBJ whole genome shotgun (WGS) entry which is preliminary data.</text>
</comment>
<keyword evidence="4" id="KW-1185">Reference proteome</keyword>
<feature type="region of interest" description="Disordered" evidence="1">
    <location>
        <begin position="30"/>
        <end position="74"/>
    </location>
</feature>
<dbReference type="AlphaFoldDB" id="A0A8J2KR26"/>
<name>A0A8J2KR26_9HEXA</name>
<evidence type="ECO:0000313" key="4">
    <source>
        <dbReference type="Proteomes" id="UP000708208"/>
    </source>
</evidence>
<feature type="compositionally biased region" description="Polar residues" evidence="1">
    <location>
        <begin position="40"/>
        <end position="59"/>
    </location>
</feature>
<keyword evidence="2" id="KW-0472">Membrane</keyword>